<proteinExistence type="predicted"/>
<reference evidence="2" key="1">
    <citation type="submission" date="2016-10" db="EMBL/GenBank/DDBJ databases">
        <authorList>
            <person name="Varghese N."/>
            <person name="Submissions S."/>
        </authorList>
    </citation>
    <scope>NUCLEOTIDE SEQUENCE [LARGE SCALE GENOMIC DNA]</scope>
    <source>
        <strain evidence="2">DSM 46732</strain>
    </source>
</reference>
<gene>
    <name evidence="1" type="ORF">SAMN04487905_12050</name>
</gene>
<organism evidence="1 2">
    <name type="scientific">Actinopolyspora xinjiangensis</name>
    <dbReference type="NCBI Taxonomy" id="405564"/>
    <lineage>
        <taxon>Bacteria</taxon>
        <taxon>Bacillati</taxon>
        <taxon>Actinomycetota</taxon>
        <taxon>Actinomycetes</taxon>
        <taxon>Actinopolysporales</taxon>
        <taxon>Actinopolysporaceae</taxon>
        <taxon>Actinopolyspora</taxon>
    </lineage>
</organism>
<dbReference type="NCBIfam" id="TIGR01907">
    <property type="entry name" value="casE_Cse3"/>
    <property type="match status" value="1"/>
</dbReference>
<dbReference type="Gene3D" id="3.30.70.1210">
    <property type="entry name" value="Crispr-associated protein, domain 2"/>
    <property type="match status" value="1"/>
</dbReference>
<dbReference type="EMBL" id="FNJR01000020">
    <property type="protein sequence ID" value="SDP96506.1"/>
    <property type="molecule type" value="Genomic_DNA"/>
</dbReference>
<dbReference type="SUPFAM" id="SSF117987">
    <property type="entry name" value="CRISPR-associated protein"/>
    <property type="match status" value="2"/>
</dbReference>
<name>A0A1H0X207_9ACTN</name>
<evidence type="ECO:0000313" key="2">
    <source>
        <dbReference type="Proteomes" id="UP000199497"/>
    </source>
</evidence>
<dbReference type="InterPro" id="IPR010179">
    <property type="entry name" value="CRISPR-assoc_prot_Cse3"/>
</dbReference>
<dbReference type="Gene3D" id="3.30.70.1200">
    <property type="entry name" value="Crispr-associated protein, domain 1"/>
    <property type="match status" value="1"/>
</dbReference>
<dbReference type="OrthoDB" id="9795689at2"/>
<dbReference type="Pfam" id="PF08798">
    <property type="entry name" value="CRISPR_assoc"/>
    <property type="match status" value="1"/>
</dbReference>
<sequence>MTTTAPRTAMLTQLRLNPRHPATGRELANVDGMHRRVMSLFPDSLGDNPRSEAGVLHRVEHSHAAAVVLIQSTLTPDITRLPHGYANAAHRELDPLLSALKPGTRVRYRIVANPTRVETTDDGRKHRRQLSGDHALSWWHRRAEEAGLDLESAMLTREYQLVGDKPRRARRTHYHGAAQFDGTATVTHPETTFRAVLEGIGRAKSYGCGMLSLVPMAEGDQ</sequence>
<accession>A0A1H0X207</accession>
<dbReference type="RefSeq" id="WP_092604596.1">
    <property type="nucleotide sequence ID" value="NZ_FNJR01000020.1"/>
</dbReference>
<protein>
    <submittedName>
        <fullName evidence="1">CRISPR system Cascade subunit CasE</fullName>
    </submittedName>
</protein>
<dbReference type="Proteomes" id="UP000199497">
    <property type="component" value="Unassembled WGS sequence"/>
</dbReference>
<dbReference type="AlphaFoldDB" id="A0A1H0X207"/>
<dbReference type="SMART" id="SM01101">
    <property type="entry name" value="CRISPR_assoc"/>
    <property type="match status" value="1"/>
</dbReference>
<evidence type="ECO:0000313" key="1">
    <source>
        <dbReference type="EMBL" id="SDP96506.1"/>
    </source>
</evidence>
<dbReference type="CDD" id="cd09727">
    <property type="entry name" value="Cas6_I-E"/>
    <property type="match status" value="1"/>
</dbReference>
<keyword evidence="2" id="KW-1185">Reference proteome</keyword>
<dbReference type="STRING" id="405564.SAMN04487905_12050"/>